<comment type="subunit">
    <text evidence="11">Component of the RNA exosome core complex (Exo-9), composed of EXOSC1, EXOSC2, EXOSC3, EXOSC4, EXOSC5, EXOSC6, EXOSC7, EXOSC8 and EXOSC9; within the complex interacts with EXOSC4 and EXOSC7. The catalytically inactive RNA exosome core complex (Exo-9) associates with the catalytic subunit EXOSC10/RRP6. Exo-9 may associate with DIS3 to form the nucleolar exosome complex, or DIS3L to form the cytoplasmic exosome complex. Exo-9 is formed by a hexameric base ring consisting of the heterodimers EXOSC4-EXOSC9, EXOSC5-EXOSC8 and EXOSC6-EXOSC7, and a cap ring consisting of EXOSC1, EXOSC2 and EXOSC3. The RNA exosome complex associates with cofactors C1D/RRP47, MPHOSPH6/MPP6 and MTREX/MTR4. Interacts with GTPBP1. Interacts with ZFP36L1 (via N-terminus).</text>
</comment>
<dbReference type="InterPro" id="IPR025721">
    <property type="entry name" value="Exosome_cplx_N_dom"/>
</dbReference>
<dbReference type="GO" id="GO:0000467">
    <property type="term" value="P:exonucleolytic trimming to generate mature 3'-end of 5.8S rRNA from tricistronic rRNA transcript (SSU-rRNA, 5.8S rRNA, LSU-rRNA)"/>
    <property type="evidence" value="ECO:0007669"/>
    <property type="project" value="TreeGrafter"/>
</dbReference>
<dbReference type="CDD" id="cd22525">
    <property type="entry name" value="KH-I_Rrp4_eukar"/>
    <property type="match status" value="1"/>
</dbReference>
<keyword evidence="6" id="KW-0597">Phosphoprotein</keyword>
<dbReference type="GO" id="GO:0071035">
    <property type="term" value="P:nuclear polyadenylation-dependent rRNA catabolic process"/>
    <property type="evidence" value="ECO:0007669"/>
    <property type="project" value="TreeGrafter"/>
</dbReference>
<evidence type="ECO:0000256" key="9">
    <source>
        <dbReference type="ARBA" id="ARBA00023242"/>
    </source>
</evidence>
<dbReference type="Pfam" id="PF14382">
    <property type="entry name" value="ECR1_N"/>
    <property type="match status" value="1"/>
</dbReference>
<dbReference type="SUPFAM" id="SSF54791">
    <property type="entry name" value="Eukaryotic type KH-domain (KH-domain type I)"/>
    <property type="match status" value="1"/>
</dbReference>
<dbReference type="GO" id="GO:0005730">
    <property type="term" value="C:nucleolus"/>
    <property type="evidence" value="ECO:0007669"/>
    <property type="project" value="UniProtKB-SubCell"/>
</dbReference>
<proteinExistence type="inferred from homology"/>
<reference evidence="16" key="1">
    <citation type="submission" date="2025-08" db="UniProtKB">
        <authorList>
            <consortium name="RefSeq"/>
        </authorList>
    </citation>
    <scope>IDENTIFICATION</scope>
    <source>
        <tissue evidence="16">Silk gland</tissue>
    </source>
</reference>
<evidence type="ECO:0000313" key="16">
    <source>
        <dbReference type="RefSeq" id="XP_028030077.1"/>
    </source>
</evidence>
<evidence type="ECO:0000256" key="8">
    <source>
        <dbReference type="ARBA" id="ARBA00022884"/>
    </source>
</evidence>
<evidence type="ECO:0000256" key="6">
    <source>
        <dbReference type="ARBA" id="ARBA00022553"/>
    </source>
</evidence>
<dbReference type="GO" id="GO:0071038">
    <property type="term" value="P:TRAMP-dependent tRNA surveillance pathway"/>
    <property type="evidence" value="ECO:0007669"/>
    <property type="project" value="TreeGrafter"/>
</dbReference>
<dbReference type="GO" id="GO:0000177">
    <property type="term" value="C:cytoplasmic exosome (RNase complex)"/>
    <property type="evidence" value="ECO:0007669"/>
    <property type="project" value="TreeGrafter"/>
</dbReference>
<dbReference type="GO" id="GO:0000176">
    <property type="term" value="C:nuclear exosome (RNase complex)"/>
    <property type="evidence" value="ECO:0007669"/>
    <property type="project" value="TreeGrafter"/>
</dbReference>
<accession>A0A6J2JM36</accession>
<evidence type="ECO:0000256" key="11">
    <source>
        <dbReference type="ARBA" id="ARBA00063049"/>
    </source>
</evidence>
<comment type="similarity">
    <text evidence="3">Belongs to the RRP4 family.</text>
</comment>
<keyword evidence="8" id="KW-0694">RNA-binding</keyword>
<comment type="subcellular location">
    <subcellularLocation>
        <location evidence="1">Cytoplasm</location>
    </subcellularLocation>
    <subcellularLocation>
        <location evidence="2">Nucleus</location>
        <location evidence="2">Nucleolus</location>
    </subcellularLocation>
</comment>
<name>A0A6J2JM36_BOMMA</name>
<dbReference type="OrthoDB" id="1650at2759"/>
<dbReference type="GO" id="GO:0010468">
    <property type="term" value="P:regulation of gene expression"/>
    <property type="evidence" value="ECO:0007669"/>
    <property type="project" value="UniProtKB-ARBA"/>
</dbReference>
<evidence type="ECO:0000256" key="7">
    <source>
        <dbReference type="ARBA" id="ARBA00022835"/>
    </source>
</evidence>
<dbReference type="PROSITE" id="PS50126">
    <property type="entry name" value="S1"/>
    <property type="match status" value="1"/>
</dbReference>
<sequence length="329" mass="37239">MVSHHIIILVYEFVVHNSQLAKRELKKTLEMVSHVSIKLASERVNHSVASNNDPPRFYTPGEVITGIQDFMRGHGTYAEDDCLKASVAGVMQKVNKLICIRPLKSRYVGEIGDVVVGRVLEVQQKRWKVDTNSRLDSILQLSSVNLPGGELRRRSEEDEQMMRKHLQEGDLISAEVQNVFSDGSLSLHTRSLKYGKLSQGTLIKVFPSLIKRRKNHFHNLPCAVSVIIGNNGYIWISPHKSDILMEGNKDAIENYEIQPVGKSERETMARVKNCILALVASKMMLDDTSIMFAFEESLKYDNVKELLDPEAMLDVAFLTQHRINIIAEE</sequence>
<dbReference type="CTD" id="37731"/>
<evidence type="ECO:0000313" key="15">
    <source>
        <dbReference type="Proteomes" id="UP000504629"/>
    </source>
</evidence>
<dbReference type="RefSeq" id="XP_028030077.1">
    <property type="nucleotide sequence ID" value="XM_028174276.1"/>
</dbReference>
<dbReference type="Pfam" id="PF15985">
    <property type="entry name" value="KH_6"/>
    <property type="match status" value="1"/>
</dbReference>
<dbReference type="GO" id="GO:0071051">
    <property type="term" value="P:poly(A)-dependent snoRNA 3'-end processing"/>
    <property type="evidence" value="ECO:0007669"/>
    <property type="project" value="TreeGrafter"/>
</dbReference>
<keyword evidence="9" id="KW-0539">Nucleus</keyword>
<evidence type="ECO:0000256" key="13">
    <source>
        <dbReference type="ARBA" id="ARBA00083627"/>
    </source>
</evidence>
<dbReference type="GO" id="GO:0034475">
    <property type="term" value="P:U4 snRNA 3'-end processing"/>
    <property type="evidence" value="ECO:0007669"/>
    <property type="project" value="TreeGrafter"/>
</dbReference>
<dbReference type="SUPFAM" id="SSF110324">
    <property type="entry name" value="Ribosomal L27 protein-like"/>
    <property type="match status" value="1"/>
</dbReference>
<dbReference type="PANTHER" id="PTHR21321:SF4">
    <property type="entry name" value="EXOSOME COMPLEX COMPONENT RRP4"/>
    <property type="match status" value="1"/>
</dbReference>
<evidence type="ECO:0000259" key="14">
    <source>
        <dbReference type="PROSITE" id="PS50126"/>
    </source>
</evidence>
<dbReference type="GeneID" id="114242943"/>
<dbReference type="Gene3D" id="2.40.50.140">
    <property type="entry name" value="Nucleic acid-binding proteins"/>
    <property type="match status" value="1"/>
</dbReference>
<dbReference type="Proteomes" id="UP000504629">
    <property type="component" value="Unplaced"/>
</dbReference>
<dbReference type="PANTHER" id="PTHR21321">
    <property type="entry name" value="PNAS-3 RELATED"/>
    <property type="match status" value="1"/>
</dbReference>
<gene>
    <name evidence="16" type="primary">LOC114242943</name>
</gene>
<evidence type="ECO:0000256" key="2">
    <source>
        <dbReference type="ARBA" id="ARBA00004604"/>
    </source>
</evidence>
<dbReference type="KEGG" id="bman:114242943"/>
<evidence type="ECO:0000256" key="4">
    <source>
        <dbReference type="ARBA" id="ARBA00022490"/>
    </source>
</evidence>
<evidence type="ECO:0000256" key="12">
    <source>
        <dbReference type="ARBA" id="ARBA00071123"/>
    </source>
</evidence>
<keyword evidence="7" id="KW-0271">Exosome</keyword>
<dbReference type="CDD" id="cd05789">
    <property type="entry name" value="S1_Rrp4"/>
    <property type="match status" value="1"/>
</dbReference>
<dbReference type="InterPro" id="IPR048565">
    <property type="entry name" value="S1_RRP4"/>
</dbReference>
<dbReference type="InterPro" id="IPR004088">
    <property type="entry name" value="KH_dom_type_1"/>
</dbReference>
<organism evidence="15 16">
    <name type="scientific">Bombyx mandarina</name>
    <name type="common">Wild silk moth</name>
    <name type="synonym">Wild silkworm</name>
    <dbReference type="NCBI Taxonomy" id="7092"/>
    <lineage>
        <taxon>Eukaryota</taxon>
        <taxon>Metazoa</taxon>
        <taxon>Ecdysozoa</taxon>
        <taxon>Arthropoda</taxon>
        <taxon>Hexapoda</taxon>
        <taxon>Insecta</taxon>
        <taxon>Pterygota</taxon>
        <taxon>Neoptera</taxon>
        <taxon>Endopterygota</taxon>
        <taxon>Lepidoptera</taxon>
        <taxon>Glossata</taxon>
        <taxon>Ditrysia</taxon>
        <taxon>Bombycoidea</taxon>
        <taxon>Bombycidae</taxon>
        <taxon>Bombycinae</taxon>
        <taxon>Bombyx</taxon>
    </lineage>
</organism>
<dbReference type="InterPro" id="IPR036612">
    <property type="entry name" value="KH_dom_type_1_sf"/>
</dbReference>
<dbReference type="InterPro" id="IPR003029">
    <property type="entry name" value="S1_domain"/>
</dbReference>
<dbReference type="FunFam" id="2.40.50.140:FF:000038">
    <property type="entry name" value="Exosome complex component RRP4"/>
    <property type="match status" value="1"/>
</dbReference>
<keyword evidence="15" id="KW-1185">Reference proteome</keyword>
<evidence type="ECO:0000256" key="1">
    <source>
        <dbReference type="ARBA" id="ARBA00004496"/>
    </source>
</evidence>
<dbReference type="FunFam" id="2.40.50.100:FF:000022">
    <property type="entry name" value="Exosome complex component RRP4"/>
    <property type="match status" value="1"/>
</dbReference>
<protein>
    <recommendedName>
        <fullName evidence="12">Exosome complex component RRP4</fullName>
    </recommendedName>
    <alternativeName>
        <fullName evidence="13">Exosome component 2</fullName>
    </alternativeName>
    <alternativeName>
        <fullName evidence="10">Ribosomal RNA-processing protein 4</fullName>
    </alternativeName>
</protein>
<dbReference type="SUPFAM" id="SSF50249">
    <property type="entry name" value="Nucleic acid-binding proteins"/>
    <property type="match status" value="1"/>
</dbReference>
<dbReference type="InterPro" id="IPR012340">
    <property type="entry name" value="NA-bd_OB-fold"/>
</dbReference>
<dbReference type="Gene3D" id="2.40.50.100">
    <property type="match status" value="1"/>
</dbReference>
<keyword evidence="5" id="KW-0698">rRNA processing</keyword>
<dbReference type="GO" id="GO:0071034">
    <property type="term" value="P:CUT catabolic process"/>
    <property type="evidence" value="ECO:0007669"/>
    <property type="project" value="TreeGrafter"/>
</dbReference>
<evidence type="ECO:0000256" key="10">
    <source>
        <dbReference type="ARBA" id="ARBA00032383"/>
    </source>
</evidence>
<dbReference type="InterPro" id="IPR026699">
    <property type="entry name" value="Exosome_RNA_bind1/RRP40/RRP4"/>
</dbReference>
<dbReference type="AlphaFoldDB" id="A0A6J2JM36"/>
<keyword evidence="4" id="KW-0963">Cytoplasm</keyword>
<dbReference type="Pfam" id="PF21266">
    <property type="entry name" value="S1_RRP4"/>
    <property type="match status" value="1"/>
</dbReference>
<evidence type="ECO:0000256" key="5">
    <source>
        <dbReference type="ARBA" id="ARBA00022552"/>
    </source>
</evidence>
<feature type="domain" description="S1 motif" evidence="14">
    <location>
        <begin position="112"/>
        <end position="190"/>
    </location>
</feature>
<evidence type="ECO:0000256" key="3">
    <source>
        <dbReference type="ARBA" id="ARBA00009155"/>
    </source>
</evidence>
<dbReference type="GO" id="GO:0003723">
    <property type="term" value="F:RNA binding"/>
    <property type="evidence" value="ECO:0007669"/>
    <property type="project" value="UniProtKB-KW"/>
</dbReference>